<dbReference type="Pfam" id="PF03572">
    <property type="entry name" value="Peptidase_S41"/>
    <property type="match status" value="1"/>
</dbReference>
<dbReference type="InterPro" id="IPR036034">
    <property type="entry name" value="PDZ_sf"/>
</dbReference>
<dbReference type="Proteomes" id="UP000317036">
    <property type="component" value="Unassembled WGS sequence"/>
</dbReference>
<gene>
    <name evidence="8" type="ORF">FPZ49_33630</name>
</gene>
<dbReference type="PANTHER" id="PTHR32060:SF30">
    <property type="entry name" value="CARBOXY-TERMINAL PROCESSING PROTEASE CTPA"/>
    <property type="match status" value="1"/>
</dbReference>
<organism evidence="8 9">
    <name type="scientific">Paenibacillus cremeus</name>
    <dbReference type="NCBI Taxonomy" id="2163881"/>
    <lineage>
        <taxon>Bacteria</taxon>
        <taxon>Bacillati</taxon>
        <taxon>Bacillota</taxon>
        <taxon>Bacilli</taxon>
        <taxon>Bacillales</taxon>
        <taxon>Paenibacillaceae</taxon>
        <taxon>Paenibacillus</taxon>
    </lineage>
</organism>
<dbReference type="PANTHER" id="PTHR32060">
    <property type="entry name" value="TAIL-SPECIFIC PROTEASE"/>
    <property type="match status" value="1"/>
</dbReference>
<keyword evidence="9" id="KW-1185">Reference proteome</keyword>
<dbReference type="Gene3D" id="3.30.750.44">
    <property type="match status" value="1"/>
</dbReference>
<dbReference type="InterPro" id="IPR005151">
    <property type="entry name" value="Tail-specific_protease"/>
</dbReference>
<dbReference type="RefSeq" id="WP_144854819.1">
    <property type="nucleotide sequence ID" value="NZ_VNJI01000079.1"/>
</dbReference>
<name>A0A559JIG0_9BACL</name>
<dbReference type="InterPro" id="IPR004447">
    <property type="entry name" value="Peptidase_S41A"/>
</dbReference>
<feature type="chain" id="PRO_5039356282" evidence="6">
    <location>
        <begin position="33"/>
        <end position="488"/>
    </location>
</feature>
<evidence type="ECO:0000259" key="7">
    <source>
        <dbReference type="PROSITE" id="PS50106"/>
    </source>
</evidence>
<evidence type="ECO:0000313" key="9">
    <source>
        <dbReference type="Proteomes" id="UP000317036"/>
    </source>
</evidence>
<dbReference type="CDD" id="cd06782">
    <property type="entry name" value="cpPDZ_CPP-like"/>
    <property type="match status" value="1"/>
</dbReference>
<dbReference type="NCBIfam" id="TIGR00225">
    <property type="entry name" value="prc"/>
    <property type="match status" value="1"/>
</dbReference>
<dbReference type="GO" id="GO:0006508">
    <property type="term" value="P:proteolysis"/>
    <property type="evidence" value="ECO:0007669"/>
    <property type="project" value="UniProtKB-KW"/>
</dbReference>
<keyword evidence="4 5" id="KW-0720">Serine protease</keyword>
<evidence type="ECO:0000256" key="3">
    <source>
        <dbReference type="ARBA" id="ARBA00022801"/>
    </source>
</evidence>
<sequence length="488" mass="52771">MKKLRPRRFWKQTATFALSLSLIIPAAAPVWAADAASTADKDAARTKEVMELLLENHVSAPSADKLAGKSIKEMLDSLNDPYTNYFTPEDLNSFTNAVENTYVGIGVRAEEDPSGMLVKEVFDGSSAKGAGIQAGDVVVAVQGESVAGLKLADIIAKVMGPEGTSVTLDVSHEGTVKPVTLKRQKVQIPTVISKYFSPGIGYLQITSFSSDADELATKQLAELKKNDMKSLIVDLRDNGGGYLDTALQLVKLFVKEGVLIHTRDRDNVDDPVKFTGGTTQPFQVYFLVNENSASASEVTTGALQDYGVITKVIGTKTFGKGSVQTVVPLQAGGALKVTIEEYLTPKLRKVNHVGIEPDIKVEGEVPQMITALRTAGMQDMDVTLEKKNVSIANVPVQNTFDIVRQEGKSYVPSRVLAAMTDETVTWNEPTHSIQFTTNSGSVAYTPSTSDFILKDGTSYVDMTKFTPTAPQLSWSDDGKKLVLHSQKQ</sequence>
<feature type="signal peptide" evidence="6">
    <location>
        <begin position="1"/>
        <end position="32"/>
    </location>
</feature>
<feature type="domain" description="PDZ" evidence="7">
    <location>
        <begin position="91"/>
        <end position="158"/>
    </location>
</feature>
<dbReference type="InterPro" id="IPR029045">
    <property type="entry name" value="ClpP/crotonase-like_dom_sf"/>
</dbReference>
<dbReference type="CDD" id="cd07560">
    <property type="entry name" value="Peptidase_S41_CPP"/>
    <property type="match status" value="1"/>
</dbReference>
<dbReference type="InterPro" id="IPR001478">
    <property type="entry name" value="PDZ"/>
</dbReference>
<evidence type="ECO:0000313" key="8">
    <source>
        <dbReference type="EMBL" id="TVX99659.1"/>
    </source>
</evidence>
<comment type="similarity">
    <text evidence="1 5">Belongs to the peptidase S41A family.</text>
</comment>
<comment type="caution">
    <text evidence="8">The sequence shown here is derived from an EMBL/GenBank/DDBJ whole genome shotgun (WGS) entry which is preliminary data.</text>
</comment>
<evidence type="ECO:0000256" key="4">
    <source>
        <dbReference type="ARBA" id="ARBA00022825"/>
    </source>
</evidence>
<keyword evidence="6" id="KW-0732">Signal</keyword>
<dbReference type="SMART" id="SM00228">
    <property type="entry name" value="PDZ"/>
    <property type="match status" value="1"/>
</dbReference>
<evidence type="ECO:0000256" key="5">
    <source>
        <dbReference type="RuleBase" id="RU004404"/>
    </source>
</evidence>
<dbReference type="Gene3D" id="2.30.42.10">
    <property type="match status" value="1"/>
</dbReference>
<dbReference type="GO" id="GO:0004175">
    <property type="term" value="F:endopeptidase activity"/>
    <property type="evidence" value="ECO:0007669"/>
    <property type="project" value="TreeGrafter"/>
</dbReference>
<reference evidence="8 9" key="1">
    <citation type="submission" date="2019-07" db="EMBL/GenBank/DDBJ databases">
        <authorList>
            <person name="Kim J."/>
        </authorList>
    </citation>
    <scope>NUCLEOTIDE SEQUENCE [LARGE SCALE GENOMIC DNA]</scope>
    <source>
        <strain evidence="8 9">JC52</strain>
    </source>
</reference>
<dbReference type="AlphaFoldDB" id="A0A559JIG0"/>
<proteinExistence type="inferred from homology"/>
<accession>A0A559JIG0</accession>
<dbReference type="SUPFAM" id="SSF52096">
    <property type="entry name" value="ClpP/crotonase"/>
    <property type="match status" value="1"/>
</dbReference>
<dbReference type="GO" id="GO:0030288">
    <property type="term" value="C:outer membrane-bounded periplasmic space"/>
    <property type="evidence" value="ECO:0007669"/>
    <property type="project" value="TreeGrafter"/>
</dbReference>
<protein>
    <submittedName>
        <fullName evidence="8">S41 family peptidase</fullName>
    </submittedName>
</protein>
<evidence type="ECO:0000256" key="6">
    <source>
        <dbReference type="SAM" id="SignalP"/>
    </source>
</evidence>
<dbReference type="GO" id="GO:0008236">
    <property type="term" value="F:serine-type peptidase activity"/>
    <property type="evidence" value="ECO:0007669"/>
    <property type="project" value="UniProtKB-KW"/>
</dbReference>
<keyword evidence="3 5" id="KW-0378">Hydrolase</keyword>
<dbReference type="Pfam" id="PF00595">
    <property type="entry name" value="PDZ"/>
    <property type="match status" value="1"/>
</dbReference>
<dbReference type="OrthoDB" id="9812068at2"/>
<evidence type="ECO:0000256" key="2">
    <source>
        <dbReference type="ARBA" id="ARBA00022670"/>
    </source>
</evidence>
<keyword evidence="2 5" id="KW-0645">Protease</keyword>
<dbReference type="SMART" id="SM00245">
    <property type="entry name" value="TSPc"/>
    <property type="match status" value="1"/>
</dbReference>
<dbReference type="GO" id="GO:0007165">
    <property type="term" value="P:signal transduction"/>
    <property type="evidence" value="ECO:0007669"/>
    <property type="project" value="TreeGrafter"/>
</dbReference>
<dbReference type="PROSITE" id="PS50106">
    <property type="entry name" value="PDZ"/>
    <property type="match status" value="1"/>
</dbReference>
<dbReference type="EMBL" id="VNJI01000079">
    <property type="protein sequence ID" value="TVX99659.1"/>
    <property type="molecule type" value="Genomic_DNA"/>
</dbReference>
<evidence type="ECO:0000256" key="1">
    <source>
        <dbReference type="ARBA" id="ARBA00009179"/>
    </source>
</evidence>
<dbReference type="Gene3D" id="3.90.226.10">
    <property type="entry name" value="2-enoyl-CoA Hydratase, Chain A, domain 1"/>
    <property type="match status" value="1"/>
</dbReference>
<dbReference type="SUPFAM" id="SSF50156">
    <property type="entry name" value="PDZ domain-like"/>
    <property type="match status" value="1"/>
</dbReference>